<dbReference type="PANTHER" id="PTHR23232:SF133">
    <property type="entry name" value="RIKEN CDNA 1700020N01 GENE"/>
    <property type="match status" value="1"/>
</dbReference>
<reference evidence="3 4" key="1">
    <citation type="submission" date="2013-11" db="EMBL/GenBank/DDBJ databases">
        <title>The Damaraland mole rat (Fukomys damarensis) genome and evolution of African mole rats.</title>
        <authorList>
            <person name="Gladyshev V.N."/>
            <person name="Fang X."/>
        </authorList>
    </citation>
    <scope>NUCLEOTIDE SEQUENCE [LARGE SCALE GENOMIC DNA]</scope>
    <source>
        <tissue evidence="3">Liver</tissue>
    </source>
</reference>
<dbReference type="Proteomes" id="UP000028990">
    <property type="component" value="Unassembled WGS sequence"/>
</dbReference>
<dbReference type="SUPFAM" id="SSF109640">
    <property type="entry name" value="KRAB domain (Kruppel-associated box)"/>
    <property type="match status" value="1"/>
</dbReference>
<evidence type="ECO:0000256" key="1">
    <source>
        <dbReference type="SAM" id="MobiDB-lite"/>
    </source>
</evidence>
<dbReference type="CDD" id="cd07765">
    <property type="entry name" value="KRAB_A-box"/>
    <property type="match status" value="1"/>
</dbReference>
<dbReference type="InterPro" id="IPR050169">
    <property type="entry name" value="Krueppel_C2H2_ZnF"/>
</dbReference>
<dbReference type="GO" id="GO:0006355">
    <property type="term" value="P:regulation of DNA-templated transcription"/>
    <property type="evidence" value="ECO:0007669"/>
    <property type="project" value="InterPro"/>
</dbReference>
<evidence type="ECO:0000313" key="4">
    <source>
        <dbReference type="Proteomes" id="UP000028990"/>
    </source>
</evidence>
<protein>
    <submittedName>
        <fullName evidence="3">Zinc finger protein 551</fullName>
    </submittedName>
</protein>
<sequence length="157" mass="17545">MDQLQSTTEITQRRADTFTAEAAAKLKPTLKVRKDPELQRPPPAEKCVSALHAHQGPPSSYGRMFDPELSLESTAILTCDSPEQCGRAVTHSNGLVQLDITFEDVAIYFSREEWELLDEAQRLLYCDVMLNNFALVLSLGSFPYSYLSEESESQALS</sequence>
<name>A0A091DZE1_FUKDA</name>
<dbReference type="eggNOG" id="KOG1721">
    <property type="taxonomic scope" value="Eukaryota"/>
</dbReference>
<gene>
    <name evidence="3" type="ORF">H920_02084</name>
</gene>
<organism evidence="3 4">
    <name type="scientific">Fukomys damarensis</name>
    <name type="common">Damaraland mole rat</name>
    <name type="synonym">Cryptomys damarensis</name>
    <dbReference type="NCBI Taxonomy" id="885580"/>
    <lineage>
        <taxon>Eukaryota</taxon>
        <taxon>Metazoa</taxon>
        <taxon>Chordata</taxon>
        <taxon>Craniata</taxon>
        <taxon>Vertebrata</taxon>
        <taxon>Euteleostomi</taxon>
        <taxon>Mammalia</taxon>
        <taxon>Eutheria</taxon>
        <taxon>Euarchontoglires</taxon>
        <taxon>Glires</taxon>
        <taxon>Rodentia</taxon>
        <taxon>Hystricomorpha</taxon>
        <taxon>Bathyergidae</taxon>
        <taxon>Fukomys</taxon>
    </lineage>
</organism>
<dbReference type="EMBL" id="KN121407">
    <property type="protein sequence ID" value="KFO36457.1"/>
    <property type="molecule type" value="Genomic_DNA"/>
</dbReference>
<dbReference type="SMART" id="SM00349">
    <property type="entry name" value="KRAB"/>
    <property type="match status" value="1"/>
</dbReference>
<evidence type="ECO:0000313" key="3">
    <source>
        <dbReference type="EMBL" id="KFO36457.1"/>
    </source>
</evidence>
<dbReference type="InterPro" id="IPR001909">
    <property type="entry name" value="KRAB"/>
</dbReference>
<dbReference type="PROSITE" id="PS50805">
    <property type="entry name" value="KRAB"/>
    <property type="match status" value="1"/>
</dbReference>
<dbReference type="PANTHER" id="PTHR23232">
    <property type="entry name" value="KRAB DOMAIN C2H2 ZINC FINGER"/>
    <property type="match status" value="1"/>
</dbReference>
<evidence type="ECO:0000259" key="2">
    <source>
        <dbReference type="PROSITE" id="PS50805"/>
    </source>
</evidence>
<dbReference type="Gene3D" id="6.10.140.140">
    <property type="match status" value="1"/>
</dbReference>
<accession>A0A091DZE1</accession>
<feature type="compositionally biased region" description="Polar residues" evidence="1">
    <location>
        <begin position="1"/>
        <end position="10"/>
    </location>
</feature>
<dbReference type="AlphaFoldDB" id="A0A091DZE1"/>
<feature type="region of interest" description="Disordered" evidence="1">
    <location>
        <begin position="1"/>
        <end position="22"/>
    </location>
</feature>
<feature type="domain" description="KRAB" evidence="2">
    <location>
        <begin position="100"/>
        <end position="157"/>
    </location>
</feature>
<keyword evidence="4" id="KW-1185">Reference proteome</keyword>
<proteinExistence type="predicted"/>
<dbReference type="Pfam" id="PF01352">
    <property type="entry name" value="KRAB"/>
    <property type="match status" value="1"/>
</dbReference>
<dbReference type="InterPro" id="IPR036051">
    <property type="entry name" value="KRAB_dom_sf"/>
</dbReference>